<evidence type="ECO:0000313" key="8">
    <source>
        <dbReference type="EMBL" id="KAJ8774722.1"/>
    </source>
</evidence>
<dbReference type="InterPro" id="IPR051238">
    <property type="entry name" value="GDSL_esterase/lipase"/>
</dbReference>
<evidence type="ECO:0000256" key="5">
    <source>
        <dbReference type="ARBA" id="ARBA00022801"/>
    </source>
</evidence>
<name>A0AAV8U5X5_9ROSI</name>
<evidence type="ECO:0008006" key="10">
    <source>
        <dbReference type="Google" id="ProtNLM"/>
    </source>
</evidence>
<dbReference type="InterPro" id="IPR036514">
    <property type="entry name" value="SGNH_hydro_sf"/>
</dbReference>
<proteinExistence type="inferred from homology"/>
<dbReference type="GO" id="GO:0016042">
    <property type="term" value="P:lipid catabolic process"/>
    <property type="evidence" value="ECO:0007669"/>
    <property type="project" value="UniProtKB-KW"/>
</dbReference>
<dbReference type="GO" id="GO:0016788">
    <property type="term" value="F:hydrolase activity, acting on ester bonds"/>
    <property type="evidence" value="ECO:0007669"/>
    <property type="project" value="InterPro"/>
</dbReference>
<keyword evidence="9" id="KW-1185">Reference proteome</keyword>
<evidence type="ECO:0000256" key="2">
    <source>
        <dbReference type="ARBA" id="ARBA00008668"/>
    </source>
</evidence>
<dbReference type="InterPro" id="IPR001087">
    <property type="entry name" value="GDSL"/>
</dbReference>
<keyword evidence="7" id="KW-0443">Lipid metabolism</keyword>
<dbReference type="Gene3D" id="3.40.50.1110">
    <property type="entry name" value="SGNH hydrolase"/>
    <property type="match status" value="1"/>
</dbReference>
<evidence type="ECO:0000256" key="6">
    <source>
        <dbReference type="ARBA" id="ARBA00022963"/>
    </source>
</evidence>
<dbReference type="SUPFAM" id="SSF52266">
    <property type="entry name" value="SGNH hydrolase"/>
    <property type="match status" value="1"/>
</dbReference>
<comment type="similarity">
    <text evidence="2">Belongs to the 'GDSL' lipolytic enzyme family.</text>
</comment>
<dbReference type="AlphaFoldDB" id="A0AAV8U5X5"/>
<accession>A0AAV8U5X5</accession>
<dbReference type="EMBL" id="JAIWQS010000001">
    <property type="protein sequence ID" value="KAJ8774722.1"/>
    <property type="molecule type" value="Genomic_DNA"/>
</dbReference>
<organism evidence="8 9">
    <name type="scientific">Erythroxylum novogranatense</name>
    <dbReference type="NCBI Taxonomy" id="1862640"/>
    <lineage>
        <taxon>Eukaryota</taxon>
        <taxon>Viridiplantae</taxon>
        <taxon>Streptophyta</taxon>
        <taxon>Embryophyta</taxon>
        <taxon>Tracheophyta</taxon>
        <taxon>Spermatophyta</taxon>
        <taxon>Magnoliopsida</taxon>
        <taxon>eudicotyledons</taxon>
        <taxon>Gunneridae</taxon>
        <taxon>Pentapetalae</taxon>
        <taxon>rosids</taxon>
        <taxon>fabids</taxon>
        <taxon>Malpighiales</taxon>
        <taxon>Erythroxylaceae</taxon>
        <taxon>Erythroxylum</taxon>
    </lineage>
</organism>
<keyword evidence="4" id="KW-0732">Signal</keyword>
<reference evidence="8 9" key="1">
    <citation type="submission" date="2021-09" db="EMBL/GenBank/DDBJ databases">
        <title>Genomic insights and catalytic innovation underlie evolution of tropane alkaloids biosynthesis.</title>
        <authorList>
            <person name="Wang Y.-J."/>
            <person name="Tian T."/>
            <person name="Huang J.-P."/>
            <person name="Huang S.-X."/>
        </authorList>
    </citation>
    <scope>NUCLEOTIDE SEQUENCE [LARGE SCALE GENOMIC DNA]</scope>
    <source>
        <strain evidence="8">KIB-2018</strain>
        <tissue evidence="8">Leaf</tissue>
    </source>
</reference>
<sequence>MAMSSPTVYWNTFVDGETEVPCYFIFGDSLADNGSNNKLETTAKVDYPPYGIDFPYGPTGRFTNGRTAADILGQFLGFDDFIPPFPSASGSYIVNGVNYASGSAGIRNESGKFMGDNIDLTTQLQRHQVIISRIIDLLGSEEIAEDYLNKCLYLFVIGSNDYINNYFLPQIYNTSKEYTPFQYAQVLIEEYKEKIMSLYNSGAKKVALTGIGPIGCTPNATAFYGTNGSLCVDYMNYAANMFNDNLKSLVNQLNEDLTDAKFVYLNTYGVVSEYISTPGLGIKITSCCEVNEHGLCIPEEDPCTLRNLYLFWDAFHPSQIVNQAGAALSYLTLQKIL</sequence>
<evidence type="ECO:0000256" key="4">
    <source>
        <dbReference type="ARBA" id="ARBA00022729"/>
    </source>
</evidence>
<dbReference type="CDD" id="cd01837">
    <property type="entry name" value="SGNH_plant_lipase_like"/>
    <property type="match status" value="1"/>
</dbReference>
<keyword evidence="3" id="KW-0964">Secreted</keyword>
<comment type="caution">
    <text evidence="8">The sequence shown here is derived from an EMBL/GenBank/DDBJ whole genome shotgun (WGS) entry which is preliminary data.</text>
</comment>
<protein>
    <recommendedName>
        <fullName evidence="10">GDSL esterase/lipase</fullName>
    </recommendedName>
</protein>
<keyword evidence="6" id="KW-0442">Lipid degradation</keyword>
<gene>
    <name evidence="8" type="ORF">K2173_017168</name>
</gene>
<comment type="subcellular location">
    <subcellularLocation>
        <location evidence="1">Secreted</location>
    </subcellularLocation>
</comment>
<evidence type="ECO:0000313" key="9">
    <source>
        <dbReference type="Proteomes" id="UP001159364"/>
    </source>
</evidence>
<dbReference type="Pfam" id="PF00657">
    <property type="entry name" value="Lipase_GDSL"/>
    <property type="match status" value="1"/>
</dbReference>
<dbReference type="Proteomes" id="UP001159364">
    <property type="component" value="Linkage Group LG01"/>
</dbReference>
<dbReference type="PANTHER" id="PTHR45650:SF9">
    <property type="entry name" value="SGNH HYDROLASE-TYPE ESTERASE DOMAIN-CONTAINING PROTEIN"/>
    <property type="match status" value="1"/>
</dbReference>
<dbReference type="GO" id="GO:0005576">
    <property type="term" value="C:extracellular region"/>
    <property type="evidence" value="ECO:0007669"/>
    <property type="project" value="UniProtKB-SubCell"/>
</dbReference>
<evidence type="ECO:0000256" key="7">
    <source>
        <dbReference type="ARBA" id="ARBA00023098"/>
    </source>
</evidence>
<dbReference type="InterPro" id="IPR035669">
    <property type="entry name" value="SGNH_plant_lipase-like"/>
</dbReference>
<dbReference type="PANTHER" id="PTHR45650">
    <property type="entry name" value="GDSL-LIKE LIPASE/ACYLHYDROLASE-RELATED"/>
    <property type="match status" value="1"/>
</dbReference>
<evidence type="ECO:0000256" key="1">
    <source>
        <dbReference type="ARBA" id="ARBA00004613"/>
    </source>
</evidence>
<evidence type="ECO:0000256" key="3">
    <source>
        <dbReference type="ARBA" id="ARBA00022525"/>
    </source>
</evidence>
<keyword evidence="5" id="KW-0378">Hydrolase</keyword>